<dbReference type="EMBL" id="MDYP01000034">
    <property type="protein sequence ID" value="OQE04330.1"/>
    <property type="molecule type" value="Genomic_DNA"/>
</dbReference>
<proteinExistence type="predicted"/>
<evidence type="ECO:0000313" key="2">
    <source>
        <dbReference type="EMBL" id="OQE04330.1"/>
    </source>
</evidence>
<accession>A0A1V6RS15</accession>
<name>A0A1V6RS15_9EURO</name>
<protein>
    <submittedName>
        <fullName evidence="2">Uncharacterized protein</fullName>
    </submittedName>
</protein>
<evidence type="ECO:0000313" key="3">
    <source>
        <dbReference type="Proteomes" id="UP000191518"/>
    </source>
</evidence>
<dbReference type="OrthoDB" id="89086at2759"/>
<keyword evidence="3" id="KW-1185">Reference proteome</keyword>
<comment type="caution">
    <text evidence="2">The sequence shown here is derived from an EMBL/GenBank/DDBJ whole genome shotgun (WGS) entry which is preliminary data.</text>
</comment>
<reference evidence="3" key="1">
    <citation type="journal article" date="2017" name="Nat. Microbiol.">
        <title>Global analysis of biosynthetic gene clusters reveals vast potential of secondary metabolite production in Penicillium species.</title>
        <authorList>
            <person name="Nielsen J.C."/>
            <person name="Grijseels S."/>
            <person name="Prigent S."/>
            <person name="Ji B."/>
            <person name="Dainat J."/>
            <person name="Nielsen K.F."/>
            <person name="Frisvad J.C."/>
            <person name="Workman M."/>
            <person name="Nielsen J."/>
        </authorList>
    </citation>
    <scope>NUCLEOTIDE SEQUENCE [LARGE SCALE GENOMIC DNA]</scope>
    <source>
        <strain evidence="3">IBT 29486</strain>
    </source>
</reference>
<organism evidence="2 3">
    <name type="scientific">Penicillium vulpinum</name>
    <dbReference type="NCBI Taxonomy" id="29845"/>
    <lineage>
        <taxon>Eukaryota</taxon>
        <taxon>Fungi</taxon>
        <taxon>Dikarya</taxon>
        <taxon>Ascomycota</taxon>
        <taxon>Pezizomycotina</taxon>
        <taxon>Eurotiomycetes</taxon>
        <taxon>Eurotiomycetidae</taxon>
        <taxon>Eurotiales</taxon>
        <taxon>Aspergillaceae</taxon>
        <taxon>Penicillium</taxon>
    </lineage>
</organism>
<keyword evidence="1" id="KW-0732">Signal</keyword>
<dbReference type="Proteomes" id="UP000191518">
    <property type="component" value="Unassembled WGS sequence"/>
</dbReference>
<evidence type="ECO:0000256" key="1">
    <source>
        <dbReference type="SAM" id="SignalP"/>
    </source>
</evidence>
<sequence length="138" mass="15837">MHRLLLTITALTSFALAEYRPEERVVLADCSIHPPNGDSTLRQIMYYHDAPWAFQGTRGKWVTPEMTTDVPWYRSCPWRTKGVKRKMPNGDEFTIAIDPSIPDSNDRFAGLAGHTFESHGFGRRAHHERGFYILDDDT</sequence>
<feature type="chain" id="PRO_5012776945" evidence="1">
    <location>
        <begin position="18"/>
        <end position="138"/>
    </location>
</feature>
<dbReference type="AlphaFoldDB" id="A0A1V6RS15"/>
<gene>
    <name evidence="2" type="ORF">PENVUL_c034G02606</name>
</gene>
<feature type="signal peptide" evidence="1">
    <location>
        <begin position="1"/>
        <end position="17"/>
    </location>
</feature>